<evidence type="ECO:0000256" key="1">
    <source>
        <dbReference type="PIRSR" id="PIRSR037847-1"/>
    </source>
</evidence>
<dbReference type="Gene3D" id="1.10.10.10">
    <property type="entry name" value="Winged helix-like DNA-binding domain superfamily/Winged helix DNA-binding domain"/>
    <property type="match status" value="1"/>
</dbReference>
<dbReference type="GO" id="GO:0003677">
    <property type="term" value="F:DNA binding"/>
    <property type="evidence" value="ECO:0007669"/>
    <property type="project" value="UniProtKB-KW"/>
</dbReference>
<keyword evidence="1" id="KW-0479">Metal-binding</keyword>
<accession>A0A1E5L0Z3</accession>
<proteinExistence type="predicted"/>
<keyword evidence="5" id="KW-1185">Reference proteome</keyword>
<organism evidence="4 5">
    <name type="scientific">Enterococcus rivorum</name>
    <dbReference type="NCBI Taxonomy" id="762845"/>
    <lineage>
        <taxon>Bacteria</taxon>
        <taxon>Bacillati</taxon>
        <taxon>Bacillota</taxon>
        <taxon>Bacilli</taxon>
        <taxon>Lactobacillales</taxon>
        <taxon>Enterococcaceae</taxon>
        <taxon>Enterococcus</taxon>
    </lineage>
</organism>
<feature type="binding site" evidence="1">
    <location>
        <position position="144"/>
    </location>
    <ligand>
        <name>Ni(2+)</name>
        <dbReference type="ChEBI" id="CHEBI:49786"/>
    </ligand>
</feature>
<comment type="caution">
    <text evidence="4">The sequence shown here is derived from an EMBL/GenBank/DDBJ whole genome shotgun (WGS) entry which is preliminary data.</text>
</comment>
<protein>
    <submittedName>
        <fullName evidence="4">DNA-binding protein</fullName>
    </submittedName>
</protein>
<feature type="binding site" evidence="1">
    <location>
        <position position="85"/>
    </location>
    <ligand>
        <name>Ni(2+)</name>
        <dbReference type="ChEBI" id="CHEBI:49786"/>
    </ligand>
</feature>
<feature type="binding site" evidence="1">
    <location>
        <position position="77"/>
    </location>
    <ligand>
        <name>Ni(2+)</name>
        <dbReference type="ChEBI" id="CHEBI:49786"/>
    </ligand>
</feature>
<evidence type="ECO:0000313" key="5">
    <source>
        <dbReference type="Proteomes" id="UP000095256"/>
    </source>
</evidence>
<dbReference type="AlphaFoldDB" id="A0A1E5L0Z3"/>
<dbReference type="InterPro" id="IPR036388">
    <property type="entry name" value="WH-like_DNA-bd_sf"/>
</dbReference>
<keyword evidence="1" id="KW-0533">Nickel</keyword>
<dbReference type="InterPro" id="IPR004173">
    <property type="entry name" value="3H_domain"/>
</dbReference>
<dbReference type="SUPFAM" id="SSF46785">
    <property type="entry name" value="Winged helix' DNA-binding domain"/>
    <property type="match status" value="1"/>
</dbReference>
<name>A0A1E5L0Z3_9ENTE</name>
<evidence type="ECO:0000259" key="3">
    <source>
        <dbReference type="Pfam" id="PF08279"/>
    </source>
</evidence>
<dbReference type="SUPFAM" id="SSF75500">
    <property type="entry name" value="Putative transcriptional regulator TM1602, C-terminal domain"/>
    <property type="match status" value="1"/>
</dbReference>
<feature type="binding site" evidence="1">
    <location>
        <position position="146"/>
    </location>
    <ligand>
        <name>Ni(2+)</name>
        <dbReference type="ChEBI" id="CHEBI:49786"/>
    </ligand>
</feature>
<dbReference type="InterPro" id="IPR035922">
    <property type="entry name" value="3H_dom_sf"/>
</dbReference>
<dbReference type="STRING" id="762845.BCR26_08105"/>
<dbReference type="OrthoDB" id="9792661at2"/>
<dbReference type="PANTHER" id="PTHR40068">
    <property type="entry name" value="TRANSCRIPTION REPRESSOR NIAR-RELATED"/>
    <property type="match status" value="1"/>
</dbReference>
<dbReference type="GO" id="GO:0046872">
    <property type="term" value="F:metal ion binding"/>
    <property type="evidence" value="ECO:0007669"/>
    <property type="project" value="UniProtKB-KW"/>
</dbReference>
<dbReference type="InterPro" id="IPR013196">
    <property type="entry name" value="HTH_11"/>
</dbReference>
<dbReference type="PANTHER" id="PTHR40068:SF1">
    <property type="entry name" value="TRANSCRIPTION REPRESSOR NIAR-RELATED"/>
    <property type="match status" value="1"/>
</dbReference>
<reference evidence="4 5" key="1">
    <citation type="submission" date="2016-09" db="EMBL/GenBank/DDBJ databases">
        <authorList>
            <person name="Capua I."/>
            <person name="De Benedictis P."/>
            <person name="Joannis T."/>
            <person name="Lombin L.H."/>
            <person name="Cattoli G."/>
        </authorList>
    </citation>
    <scope>NUCLEOTIDE SEQUENCE [LARGE SCALE GENOMIC DNA]</scope>
    <source>
        <strain evidence="4 5">LMG 25899</strain>
    </source>
</reference>
<dbReference type="Gene3D" id="3.30.1340.20">
    <property type="entry name" value="3H domain"/>
    <property type="match status" value="1"/>
</dbReference>
<dbReference type="InterPro" id="IPR026043">
    <property type="entry name" value="NadR"/>
</dbReference>
<dbReference type="Pfam" id="PF02829">
    <property type="entry name" value="3H"/>
    <property type="match status" value="1"/>
</dbReference>
<feature type="domain" description="3H" evidence="2">
    <location>
        <begin position="73"/>
        <end position="169"/>
    </location>
</feature>
<sequence length="173" mass="19445">MDGKERRDAILARLKAEEKPFSASRFAKEFQVSRQIIVGDIALLRAAGYDITATARGYLLDAEVNKQGIIRKIACQHTPEQTKEELEIIIDLGGEVIDVVVEHPIYGELVGGLHIKNNTEIADFIYNYEKSRASLLSELTSGIHLHTIRCQNEEELLAIKKALAEKNILYKNE</sequence>
<dbReference type="RefSeq" id="WP_069697304.1">
    <property type="nucleotide sequence ID" value="NZ_JAGGMA010000010.1"/>
</dbReference>
<dbReference type="EMBL" id="MIEK01000003">
    <property type="protein sequence ID" value="OEH83777.1"/>
    <property type="molecule type" value="Genomic_DNA"/>
</dbReference>
<dbReference type="PIRSF" id="PIRSF037847">
    <property type="entry name" value="NiaR"/>
    <property type="match status" value="1"/>
</dbReference>
<dbReference type="Proteomes" id="UP000095256">
    <property type="component" value="Unassembled WGS sequence"/>
</dbReference>
<feature type="domain" description="Helix-turn-helix type 11" evidence="3">
    <location>
        <begin position="6"/>
        <end position="58"/>
    </location>
</feature>
<evidence type="ECO:0000313" key="4">
    <source>
        <dbReference type="EMBL" id="OEH83777.1"/>
    </source>
</evidence>
<gene>
    <name evidence="4" type="ORF">BCR26_08105</name>
</gene>
<evidence type="ECO:0000259" key="2">
    <source>
        <dbReference type="Pfam" id="PF02829"/>
    </source>
</evidence>
<keyword evidence="4" id="KW-0238">DNA-binding</keyword>
<dbReference type="InterPro" id="IPR036390">
    <property type="entry name" value="WH_DNA-bd_sf"/>
</dbReference>
<dbReference type="Pfam" id="PF08279">
    <property type="entry name" value="HTH_11"/>
    <property type="match status" value="1"/>
</dbReference>